<accession>A0A6C0CM55</accession>
<keyword evidence="1" id="KW-0472">Membrane</keyword>
<evidence type="ECO:0000259" key="2">
    <source>
        <dbReference type="Pfam" id="PF00085"/>
    </source>
</evidence>
<proteinExistence type="predicted"/>
<dbReference type="InterPro" id="IPR013766">
    <property type="entry name" value="Thioredoxin_domain"/>
</dbReference>
<keyword evidence="1" id="KW-0812">Transmembrane</keyword>
<keyword evidence="1" id="KW-1133">Transmembrane helix</keyword>
<dbReference type="CDD" id="cd02961">
    <property type="entry name" value="PDI_a_family"/>
    <property type="match status" value="1"/>
</dbReference>
<name>A0A6C0CM55_9ZZZZ</name>
<sequence>MASITKLFLEFWNPKKIYMWIFVLVILLSIGAYYVYNKSYAKTMKFKKLSDIPNASSSDSVQIMFFTVDWCPHCRNAKTPWEDFVKGYHNKKVNGKIVVCKTFNMTEIEDENDPKYKDYMEAKSIGDKYKIDGFPSIKMRQGDNVVDFDAKITTYALEQFVENML</sequence>
<evidence type="ECO:0000256" key="1">
    <source>
        <dbReference type="SAM" id="Phobius"/>
    </source>
</evidence>
<organism evidence="3">
    <name type="scientific">viral metagenome</name>
    <dbReference type="NCBI Taxonomy" id="1070528"/>
    <lineage>
        <taxon>unclassified sequences</taxon>
        <taxon>metagenomes</taxon>
        <taxon>organismal metagenomes</taxon>
    </lineage>
</organism>
<reference evidence="3" key="1">
    <citation type="journal article" date="2020" name="Nature">
        <title>Giant virus diversity and host interactions through global metagenomics.</title>
        <authorList>
            <person name="Schulz F."/>
            <person name="Roux S."/>
            <person name="Paez-Espino D."/>
            <person name="Jungbluth S."/>
            <person name="Walsh D.A."/>
            <person name="Denef V.J."/>
            <person name="McMahon K.D."/>
            <person name="Konstantinidis K.T."/>
            <person name="Eloe-Fadrosh E.A."/>
            <person name="Kyrpides N.C."/>
            <person name="Woyke T."/>
        </authorList>
    </citation>
    <scope>NUCLEOTIDE SEQUENCE</scope>
    <source>
        <strain evidence="3">GVMAG-M-3300021375-17</strain>
    </source>
</reference>
<dbReference type="InterPro" id="IPR036249">
    <property type="entry name" value="Thioredoxin-like_sf"/>
</dbReference>
<dbReference type="EMBL" id="MN739453">
    <property type="protein sequence ID" value="QHT05373.1"/>
    <property type="molecule type" value="Genomic_DNA"/>
</dbReference>
<feature type="domain" description="Thioredoxin" evidence="2">
    <location>
        <begin position="58"/>
        <end position="162"/>
    </location>
</feature>
<dbReference type="AlphaFoldDB" id="A0A6C0CM55"/>
<dbReference type="Pfam" id="PF00085">
    <property type="entry name" value="Thioredoxin"/>
    <property type="match status" value="1"/>
</dbReference>
<dbReference type="Gene3D" id="3.40.30.10">
    <property type="entry name" value="Glutaredoxin"/>
    <property type="match status" value="1"/>
</dbReference>
<evidence type="ECO:0000313" key="3">
    <source>
        <dbReference type="EMBL" id="QHT05373.1"/>
    </source>
</evidence>
<feature type="transmembrane region" description="Helical" evidence="1">
    <location>
        <begin position="17"/>
        <end position="36"/>
    </location>
</feature>
<dbReference type="SUPFAM" id="SSF52833">
    <property type="entry name" value="Thioredoxin-like"/>
    <property type="match status" value="1"/>
</dbReference>
<protein>
    <recommendedName>
        <fullName evidence="2">Thioredoxin domain-containing protein</fullName>
    </recommendedName>
</protein>